<evidence type="ECO:0000313" key="3">
    <source>
        <dbReference type="Proteomes" id="UP000824242"/>
    </source>
</evidence>
<evidence type="ECO:0000256" key="1">
    <source>
        <dbReference type="SAM" id="Coils"/>
    </source>
</evidence>
<reference evidence="2" key="2">
    <citation type="journal article" date="2021" name="PeerJ">
        <title>Extensive microbial diversity within the chicken gut microbiome revealed by metagenomics and culture.</title>
        <authorList>
            <person name="Gilroy R."/>
            <person name="Ravi A."/>
            <person name="Getino M."/>
            <person name="Pursley I."/>
            <person name="Horton D.L."/>
            <person name="Alikhan N.F."/>
            <person name="Baker D."/>
            <person name="Gharbi K."/>
            <person name="Hall N."/>
            <person name="Watson M."/>
            <person name="Adriaenssens E.M."/>
            <person name="Foster-Nyarko E."/>
            <person name="Jarju S."/>
            <person name="Secka A."/>
            <person name="Antonio M."/>
            <person name="Oren A."/>
            <person name="Chaudhuri R.R."/>
            <person name="La Ragione R."/>
            <person name="Hildebrand F."/>
            <person name="Pallen M.J."/>
        </authorList>
    </citation>
    <scope>NUCLEOTIDE SEQUENCE</scope>
    <source>
        <strain evidence="2">ChiSxjej1B13-7958</strain>
    </source>
</reference>
<proteinExistence type="predicted"/>
<keyword evidence="1" id="KW-0175">Coiled coil</keyword>
<protein>
    <submittedName>
        <fullName evidence="2">ATPase</fullName>
    </submittedName>
</protein>
<reference evidence="2" key="1">
    <citation type="submission" date="2020-10" db="EMBL/GenBank/DDBJ databases">
        <authorList>
            <person name="Gilroy R."/>
        </authorList>
    </citation>
    <scope>NUCLEOTIDE SEQUENCE</scope>
    <source>
        <strain evidence="2">ChiSxjej1B13-7958</strain>
    </source>
</reference>
<evidence type="ECO:0000313" key="2">
    <source>
        <dbReference type="EMBL" id="HIR46110.1"/>
    </source>
</evidence>
<sequence>MNVEELLDELYDMVEKAWNFPLSRGRAMLDVEEVKDILEEIREAMPQEIRQAKAIVADRTQIISDAKREAETIVRVAEERARAMVNQDEIVKQAQQKANEMLAQAQTRFRKMQKACNVYIDDLMQRTDEGLTANLAELRKTRQEIKASLRSGQQNQN</sequence>
<organism evidence="2 3">
    <name type="scientific">Candidatus Caccousia avicola</name>
    <dbReference type="NCBI Taxonomy" id="2840721"/>
    <lineage>
        <taxon>Bacteria</taxon>
        <taxon>Bacillati</taxon>
        <taxon>Bacillota</taxon>
        <taxon>Clostridia</taxon>
        <taxon>Eubacteriales</taxon>
        <taxon>Oscillospiraceae</taxon>
        <taxon>Oscillospiraceae incertae sedis</taxon>
        <taxon>Candidatus Caccousia</taxon>
    </lineage>
</organism>
<dbReference type="AlphaFoldDB" id="A0A9D1DDB5"/>
<feature type="coiled-coil region" evidence="1">
    <location>
        <begin position="84"/>
        <end position="155"/>
    </location>
</feature>
<accession>A0A9D1DDB5</accession>
<comment type="caution">
    <text evidence="2">The sequence shown here is derived from an EMBL/GenBank/DDBJ whole genome shotgun (WGS) entry which is preliminary data.</text>
</comment>
<gene>
    <name evidence="2" type="ORF">IAB89_00400</name>
</gene>
<dbReference type="Proteomes" id="UP000824242">
    <property type="component" value="Unassembled WGS sequence"/>
</dbReference>
<dbReference type="EMBL" id="DVGZ01000004">
    <property type="protein sequence ID" value="HIR46110.1"/>
    <property type="molecule type" value="Genomic_DNA"/>
</dbReference>
<name>A0A9D1DDB5_9FIRM</name>